<evidence type="ECO:0000313" key="3">
    <source>
        <dbReference type="Proteomes" id="UP000823405"/>
    </source>
</evidence>
<organism evidence="2 3">
    <name type="scientific">Linnemannia gamsii</name>
    <dbReference type="NCBI Taxonomy" id="64522"/>
    <lineage>
        <taxon>Eukaryota</taxon>
        <taxon>Fungi</taxon>
        <taxon>Fungi incertae sedis</taxon>
        <taxon>Mucoromycota</taxon>
        <taxon>Mortierellomycotina</taxon>
        <taxon>Mortierellomycetes</taxon>
        <taxon>Mortierellales</taxon>
        <taxon>Mortierellaceae</taxon>
        <taxon>Linnemannia</taxon>
    </lineage>
</organism>
<accession>A0A9P6UIC7</accession>
<feature type="region of interest" description="Disordered" evidence="1">
    <location>
        <begin position="1"/>
        <end position="32"/>
    </location>
</feature>
<feature type="non-terminal residue" evidence="2">
    <location>
        <position position="128"/>
    </location>
</feature>
<sequence length="128" mass="14318">MSTLLTSNPATRSTIPPPVVKDQTATTKTTTTTTLTSKTILTSAKMASAKPTPPAKKPCADAQRREITAKDMKETEKLVHQYRAFEKHSLDPERRAFSSYWDLTCRKCLRVPVRQVCMEYDGCYPGCC</sequence>
<dbReference type="EMBL" id="JAAAIN010001592">
    <property type="protein sequence ID" value="KAG0301714.1"/>
    <property type="molecule type" value="Genomic_DNA"/>
</dbReference>
<proteinExistence type="predicted"/>
<dbReference type="AlphaFoldDB" id="A0A9P6UIC7"/>
<reference evidence="2" key="1">
    <citation type="journal article" date="2020" name="Fungal Divers.">
        <title>Resolving the Mortierellaceae phylogeny through synthesis of multi-gene phylogenetics and phylogenomics.</title>
        <authorList>
            <person name="Vandepol N."/>
            <person name="Liber J."/>
            <person name="Desiro A."/>
            <person name="Na H."/>
            <person name="Kennedy M."/>
            <person name="Barry K."/>
            <person name="Grigoriev I.V."/>
            <person name="Miller A.N."/>
            <person name="O'Donnell K."/>
            <person name="Stajich J.E."/>
            <person name="Bonito G."/>
        </authorList>
    </citation>
    <scope>NUCLEOTIDE SEQUENCE</scope>
    <source>
        <strain evidence="2">NVP60</strain>
    </source>
</reference>
<dbReference type="OrthoDB" id="10582465at2759"/>
<dbReference type="Proteomes" id="UP000823405">
    <property type="component" value="Unassembled WGS sequence"/>
</dbReference>
<evidence type="ECO:0000256" key="1">
    <source>
        <dbReference type="SAM" id="MobiDB-lite"/>
    </source>
</evidence>
<evidence type="ECO:0000313" key="2">
    <source>
        <dbReference type="EMBL" id="KAG0301714.1"/>
    </source>
</evidence>
<name>A0A9P6UIC7_9FUNG</name>
<protein>
    <submittedName>
        <fullName evidence="2">Uncharacterized protein</fullName>
    </submittedName>
</protein>
<feature type="compositionally biased region" description="Polar residues" evidence="1">
    <location>
        <begin position="1"/>
        <end position="14"/>
    </location>
</feature>
<keyword evidence="3" id="KW-1185">Reference proteome</keyword>
<gene>
    <name evidence="2" type="ORF">BGZ97_002650</name>
</gene>
<comment type="caution">
    <text evidence="2">The sequence shown here is derived from an EMBL/GenBank/DDBJ whole genome shotgun (WGS) entry which is preliminary data.</text>
</comment>